<dbReference type="InterPro" id="IPR015797">
    <property type="entry name" value="NUDIX_hydrolase-like_dom_sf"/>
</dbReference>
<proteinExistence type="predicted"/>
<name>A0A0A0F4V0_9GAMM</name>
<evidence type="ECO:0000313" key="2">
    <source>
        <dbReference type="EMBL" id="KGM57844.1"/>
    </source>
</evidence>
<dbReference type="InterPro" id="IPR000086">
    <property type="entry name" value="NUDIX_hydrolase_dom"/>
</dbReference>
<dbReference type="AlphaFoldDB" id="A0A0A0F4V0"/>
<evidence type="ECO:0000259" key="1">
    <source>
        <dbReference type="PROSITE" id="PS51462"/>
    </source>
</evidence>
<dbReference type="Proteomes" id="UP000029989">
    <property type="component" value="Unassembled WGS sequence"/>
</dbReference>
<dbReference type="Pfam" id="PF00293">
    <property type="entry name" value="NUDIX"/>
    <property type="match status" value="1"/>
</dbReference>
<protein>
    <submittedName>
        <fullName evidence="2">NUDIX hydrolase</fullName>
    </submittedName>
</protein>
<keyword evidence="3" id="KW-1185">Reference proteome</keyword>
<organism evidence="2 3">
    <name type="scientific">Lysobacter arseniciresistens ZS79</name>
    <dbReference type="NCBI Taxonomy" id="913325"/>
    <lineage>
        <taxon>Bacteria</taxon>
        <taxon>Pseudomonadati</taxon>
        <taxon>Pseudomonadota</taxon>
        <taxon>Gammaproteobacteria</taxon>
        <taxon>Lysobacterales</taxon>
        <taxon>Lysobacteraceae</taxon>
        <taxon>Novilysobacter</taxon>
    </lineage>
</organism>
<sequence length="181" mass="20286">MPVELTRYRKRWPGEGAVVDEFQALLDERVDDTPAHAFMRERLGGHFTASSWLVDAGGARVLLTHHRKLGRWLQLGGHADGDTDLAAVALREAEEESGLSGLVVEAGLFDLDRHWIPERGDVPGHWHYDARYVVRATAGEAFVVGYESLDLAWRDIAAIQADLAADESLRRMARKWLARHP</sequence>
<dbReference type="CDD" id="cd03674">
    <property type="entry name" value="NUDIX_Hydrolase"/>
    <property type="match status" value="1"/>
</dbReference>
<feature type="domain" description="Nudix hydrolase" evidence="1">
    <location>
        <begin position="44"/>
        <end position="178"/>
    </location>
</feature>
<accession>A0A0A0F4V0</accession>
<reference evidence="2 3" key="1">
    <citation type="journal article" date="2015" name="Stand. Genomic Sci.">
        <title>Genomic information of the arsenic-resistant bacterium Lysobacter arseniciresistens type strain ZS79(T) and comparison of Lysobacter draft genomes.</title>
        <authorList>
            <person name="Liu L."/>
            <person name="Zhang S."/>
            <person name="Luo M."/>
            <person name="Wang G."/>
        </authorList>
    </citation>
    <scope>NUCLEOTIDE SEQUENCE [LARGE SCALE GENOMIC DNA]</scope>
    <source>
        <strain evidence="2 3">ZS79</strain>
    </source>
</reference>
<dbReference type="STRING" id="913325.N799_01430"/>
<dbReference type="PROSITE" id="PS51462">
    <property type="entry name" value="NUDIX"/>
    <property type="match status" value="1"/>
</dbReference>
<comment type="caution">
    <text evidence="2">The sequence shown here is derived from an EMBL/GenBank/DDBJ whole genome shotgun (WGS) entry which is preliminary data.</text>
</comment>
<dbReference type="SUPFAM" id="SSF55811">
    <property type="entry name" value="Nudix"/>
    <property type="match status" value="1"/>
</dbReference>
<dbReference type="GO" id="GO:0016787">
    <property type="term" value="F:hydrolase activity"/>
    <property type="evidence" value="ECO:0007669"/>
    <property type="project" value="UniProtKB-KW"/>
</dbReference>
<gene>
    <name evidence="2" type="ORF">N799_01430</name>
</gene>
<dbReference type="Gene3D" id="3.90.79.10">
    <property type="entry name" value="Nucleoside Triphosphate Pyrophosphohydrolase"/>
    <property type="match status" value="1"/>
</dbReference>
<keyword evidence="2" id="KW-0378">Hydrolase</keyword>
<evidence type="ECO:0000313" key="3">
    <source>
        <dbReference type="Proteomes" id="UP000029989"/>
    </source>
</evidence>
<dbReference type="EMBL" id="AVPT01000001">
    <property type="protein sequence ID" value="KGM57844.1"/>
    <property type="molecule type" value="Genomic_DNA"/>
</dbReference>
<dbReference type="eggNOG" id="COG1051">
    <property type="taxonomic scope" value="Bacteria"/>
</dbReference>